<name>A0AAV5THI1_9BILA</name>
<feature type="compositionally biased region" description="Basic and acidic residues" evidence="1">
    <location>
        <begin position="429"/>
        <end position="446"/>
    </location>
</feature>
<dbReference type="AlphaFoldDB" id="A0AAV5THI1"/>
<proteinExistence type="predicted"/>
<feature type="compositionally biased region" description="Low complexity" evidence="1">
    <location>
        <begin position="299"/>
        <end position="317"/>
    </location>
</feature>
<feature type="non-terminal residue" evidence="2">
    <location>
        <position position="1"/>
    </location>
</feature>
<dbReference type="Proteomes" id="UP001432027">
    <property type="component" value="Unassembled WGS sequence"/>
</dbReference>
<evidence type="ECO:0000256" key="1">
    <source>
        <dbReference type="SAM" id="MobiDB-lite"/>
    </source>
</evidence>
<feature type="region of interest" description="Disordered" evidence="1">
    <location>
        <begin position="287"/>
        <end position="334"/>
    </location>
</feature>
<feature type="region of interest" description="Disordered" evidence="1">
    <location>
        <begin position="394"/>
        <end position="446"/>
    </location>
</feature>
<organism evidence="2 3">
    <name type="scientific">Pristionchus entomophagus</name>
    <dbReference type="NCBI Taxonomy" id="358040"/>
    <lineage>
        <taxon>Eukaryota</taxon>
        <taxon>Metazoa</taxon>
        <taxon>Ecdysozoa</taxon>
        <taxon>Nematoda</taxon>
        <taxon>Chromadorea</taxon>
        <taxon>Rhabditida</taxon>
        <taxon>Rhabditina</taxon>
        <taxon>Diplogasteromorpha</taxon>
        <taxon>Diplogasteroidea</taxon>
        <taxon>Neodiplogasteridae</taxon>
        <taxon>Pristionchus</taxon>
    </lineage>
</organism>
<feature type="compositionally biased region" description="Polar residues" evidence="1">
    <location>
        <begin position="407"/>
        <end position="417"/>
    </location>
</feature>
<gene>
    <name evidence="2" type="ORF">PENTCL1PPCAC_15944</name>
</gene>
<accession>A0AAV5THI1</accession>
<dbReference type="EMBL" id="BTSX01000004">
    <property type="protein sequence ID" value="GMS93769.1"/>
    <property type="molecule type" value="Genomic_DNA"/>
</dbReference>
<reference evidence="2" key="1">
    <citation type="submission" date="2023-10" db="EMBL/GenBank/DDBJ databases">
        <title>Genome assembly of Pristionchus species.</title>
        <authorList>
            <person name="Yoshida K."/>
            <person name="Sommer R.J."/>
        </authorList>
    </citation>
    <scope>NUCLEOTIDE SEQUENCE</scope>
    <source>
        <strain evidence="2">RS0144</strain>
    </source>
</reference>
<evidence type="ECO:0000313" key="2">
    <source>
        <dbReference type="EMBL" id="GMS93769.1"/>
    </source>
</evidence>
<keyword evidence="3" id="KW-1185">Reference proteome</keyword>
<comment type="caution">
    <text evidence="2">The sequence shown here is derived from an EMBL/GenBank/DDBJ whole genome shotgun (WGS) entry which is preliminary data.</text>
</comment>
<feature type="compositionally biased region" description="Basic and acidic residues" evidence="1">
    <location>
        <begin position="321"/>
        <end position="331"/>
    </location>
</feature>
<evidence type="ECO:0000313" key="3">
    <source>
        <dbReference type="Proteomes" id="UP001432027"/>
    </source>
</evidence>
<protein>
    <submittedName>
        <fullName evidence="2">Uncharacterized protein</fullName>
    </submittedName>
</protein>
<sequence>SADQGTYCLYSMGPSDIFVVSAGESALPQWPQQQYVAKATSAAHEVAQIQTMAAGAKYMAWPKHQPAVHVPHFDEGMYKSVNLNVSPSEISNGLDLPLTDMNTLRFFFNLGVQQARAILLSQHLATTRQQLLPASAAAPATNIPSSLQHPLLPMMQPQKHQTTPAAAPVVQQHLSTPSTARLGAAQQAKITAANHVLIAQQAGNSRLQQRTIPIIPHHPAISPASGMAMPTGNLQNSSHGTSTTGNLPMVPIIAKSTPDIIIIHPTPQTSVSTNVSGFIPLTPKQQAAIDRKHQELAASSTSPSGSVSPSGNNNRPSQPGTDERLAIEKNGESPPLGPMLMFSYLNSCIGKTNKSPPLKRVRESSVGSKEMPKVDFSSRPEAIANGTLSHEVSADFTQLASEPAGTFPSSSFTSSKRCSNDDDVTASSNEKRLRIDGEDSPRSPLL</sequence>
<feature type="region of interest" description="Disordered" evidence="1">
    <location>
        <begin position="353"/>
        <end position="380"/>
    </location>
</feature>